<dbReference type="AlphaFoldDB" id="A0A4Q7MBV6"/>
<reference evidence="2 3" key="1">
    <citation type="submission" date="2019-02" db="EMBL/GenBank/DDBJ databases">
        <title>Genomic Encyclopedia of Type Strains, Phase IV (KMG-IV): sequencing the most valuable type-strain genomes for metagenomic binning, comparative biology and taxonomic classification.</title>
        <authorList>
            <person name="Goeker M."/>
        </authorList>
    </citation>
    <scope>NUCLEOTIDE SEQUENCE [LARGE SCALE GENOMIC DNA]</scope>
    <source>
        <strain evidence="2 3">DSM 43045</strain>
    </source>
</reference>
<dbReference type="EMBL" id="SGWY01000003">
    <property type="protein sequence ID" value="RZS64773.1"/>
    <property type="molecule type" value="Genomic_DNA"/>
</dbReference>
<organism evidence="2 3">
    <name type="scientific">Agromyces ramosus</name>
    <dbReference type="NCBI Taxonomy" id="33879"/>
    <lineage>
        <taxon>Bacteria</taxon>
        <taxon>Bacillati</taxon>
        <taxon>Actinomycetota</taxon>
        <taxon>Actinomycetes</taxon>
        <taxon>Micrococcales</taxon>
        <taxon>Microbacteriaceae</taxon>
        <taxon>Agromyces</taxon>
    </lineage>
</organism>
<feature type="transmembrane region" description="Helical" evidence="1">
    <location>
        <begin position="18"/>
        <end position="36"/>
    </location>
</feature>
<keyword evidence="1" id="KW-1133">Transmembrane helix</keyword>
<evidence type="ECO:0000313" key="2">
    <source>
        <dbReference type="EMBL" id="RZS64773.1"/>
    </source>
</evidence>
<protein>
    <submittedName>
        <fullName evidence="2">Uncharacterized protein</fullName>
    </submittedName>
</protein>
<name>A0A4Q7MBV6_9MICO</name>
<dbReference type="Proteomes" id="UP000293289">
    <property type="component" value="Unassembled WGS sequence"/>
</dbReference>
<evidence type="ECO:0000256" key="1">
    <source>
        <dbReference type="SAM" id="Phobius"/>
    </source>
</evidence>
<accession>A0A4Q7MBV6</accession>
<dbReference type="RefSeq" id="WP_130353962.1">
    <property type="nucleotide sequence ID" value="NZ_SGWY01000003.1"/>
</dbReference>
<feature type="transmembrane region" description="Helical" evidence="1">
    <location>
        <begin position="42"/>
        <end position="59"/>
    </location>
</feature>
<proteinExistence type="predicted"/>
<gene>
    <name evidence="2" type="ORF">EV187_3161</name>
</gene>
<keyword evidence="1" id="KW-0472">Membrane</keyword>
<sequence length="64" mass="6736">MTEPGRTSGWFSPRVRLVLARVVVAVGIVVALVALVTARYGFLFVAVIVIGLGAAMGPGRRGKR</sequence>
<comment type="caution">
    <text evidence="2">The sequence shown here is derived from an EMBL/GenBank/DDBJ whole genome shotgun (WGS) entry which is preliminary data.</text>
</comment>
<evidence type="ECO:0000313" key="3">
    <source>
        <dbReference type="Proteomes" id="UP000293289"/>
    </source>
</evidence>
<keyword evidence="3" id="KW-1185">Reference proteome</keyword>
<keyword evidence="1" id="KW-0812">Transmembrane</keyword>